<comment type="caution">
    <text evidence="3">The sequence shown here is derived from an EMBL/GenBank/DDBJ whole genome shotgun (WGS) entry which is preliminary data.</text>
</comment>
<evidence type="ECO:0000256" key="1">
    <source>
        <dbReference type="ARBA" id="ARBA00006226"/>
    </source>
</evidence>
<keyword evidence="2" id="KW-1277">Toxin-antitoxin system</keyword>
<accession>A0A2S7U1Z0</accession>
<protein>
    <recommendedName>
        <fullName evidence="5">Addiction module toxin RelE</fullName>
    </recommendedName>
</protein>
<gene>
    <name evidence="3" type="ORF">BSZ32_08510</name>
</gene>
<evidence type="ECO:0008006" key="5">
    <source>
        <dbReference type="Google" id="ProtNLM"/>
    </source>
</evidence>
<organism evidence="3 4">
    <name type="scientific">Rubritalea profundi</name>
    <dbReference type="NCBI Taxonomy" id="1658618"/>
    <lineage>
        <taxon>Bacteria</taxon>
        <taxon>Pseudomonadati</taxon>
        <taxon>Verrucomicrobiota</taxon>
        <taxon>Verrucomicrobiia</taxon>
        <taxon>Verrucomicrobiales</taxon>
        <taxon>Rubritaleaceae</taxon>
        <taxon>Rubritalea</taxon>
    </lineage>
</organism>
<dbReference type="PANTHER" id="PTHR35601:SF1">
    <property type="entry name" value="TOXIN RELE"/>
    <property type="match status" value="1"/>
</dbReference>
<dbReference type="Proteomes" id="UP000239907">
    <property type="component" value="Unassembled WGS sequence"/>
</dbReference>
<dbReference type="SUPFAM" id="SSF143011">
    <property type="entry name" value="RelE-like"/>
    <property type="match status" value="1"/>
</dbReference>
<keyword evidence="4" id="KW-1185">Reference proteome</keyword>
<proteinExistence type="inferred from homology"/>
<dbReference type="AlphaFoldDB" id="A0A2S7U1Z0"/>
<comment type="similarity">
    <text evidence="1">Belongs to the RelE toxin family.</text>
</comment>
<dbReference type="RefSeq" id="WP_105043045.1">
    <property type="nucleotide sequence ID" value="NZ_MQWA01000001.1"/>
</dbReference>
<dbReference type="EMBL" id="MQWA01000001">
    <property type="protein sequence ID" value="PQJ28547.1"/>
    <property type="molecule type" value="Genomic_DNA"/>
</dbReference>
<evidence type="ECO:0000256" key="2">
    <source>
        <dbReference type="ARBA" id="ARBA00022649"/>
    </source>
</evidence>
<dbReference type="OrthoDB" id="193331at2"/>
<dbReference type="InterPro" id="IPR007712">
    <property type="entry name" value="RelE/ParE_toxin"/>
</dbReference>
<dbReference type="InterPro" id="IPR035093">
    <property type="entry name" value="RelE/ParE_toxin_dom_sf"/>
</dbReference>
<evidence type="ECO:0000313" key="4">
    <source>
        <dbReference type="Proteomes" id="UP000239907"/>
    </source>
</evidence>
<dbReference type="Gene3D" id="3.30.2310.20">
    <property type="entry name" value="RelE-like"/>
    <property type="match status" value="1"/>
</dbReference>
<evidence type="ECO:0000313" key="3">
    <source>
        <dbReference type="EMBL" id="PQJ28547.1"/>
    </source>
</evidence>
<reference evidence="3 4" key="1">
    <citation type="submission" date="2016-12" db="EMBL/GenBank/DDBJ databases">
        <title>Study of bacterial adaptation to deep sea.</title>
        <authorList>
            <person name="Song J."/>
            <person name="Yoshizawa S."/>
            <person name="Kogure K."/>
        </authorList>
    </citation>
    <scope>NUCLEOTIDE SEQUENCE [LARGE SCALE GENOMIC DNA]</scope>
    <source>
        <strain evidence="3 4">SAORIC-165</strain>
    </source>
</reference>
<dbReference type="PANTHER" id="PTHR35601">
    <property type="entry name" value="TOXIN RELE"/>
    <property type="match status" value="1"/>
</dbReference>
<name>A0A2S7U1Z0_9BACT</name>
<dbReference type="Pfam" id="PF05016">
    <property type="entry name" value="ParE_toxin"/>
    <property type="match status" value="1"/>
</dbReference>
<sequence length="84" mass="9979">MDWVIQFKHSALKSLRKIAAKDRERILAKIITFKEDPRPLGSLKLINQEAYRIRQGDYRIIYTVEDNILLIEVIRIGHRRDVYG</sequence>